<dbReference type="PANTHER" id="PTHR44757">
    <property type="entry name" value="DIGUANYLATE CYCLASE DGCP"/>
    <property type="match status" value="1"/>
</dbReference>
<dbReference type="OrthoDB" id="9814202at2"/>
<dbReference type="SUPFAM" id="SSF55073">
    <property type="entry name" value="Nucleotide cyclase"/>
    <property type="match status" value="1"/>
</dbReference>
<proteinExistence type="predicted"/>
<dbReference type="CDD" id="cd01948">
    <property type="entry name" value="EAL"/>
    <property type="match status" value="1"/>
</dbReference>
<dbReference type="FunFam" id="3.20.20.450:FF:000001">
    <property type="entry name" value="Cyclic di-GMP phosphodiesterase yahA"/>
    <property type="match status" value="1"/>
</dbReference>
<dbReference type="InterPro" id="IPR029787">
    <property type="entry name" value="Nucleotide_cyclase"/>
</dbReference>
<dbReference type="Pfam" id="PF00990">
    <property type="entry name" value="GGDEF"/>
    <property type="match status" value="1"/>
</dbReference>
<dbReference type="InterPro" id="IPR043128">
    <property type="entry name" value="Rev_trsase/Diguanyl_cyclase"/>
</dbReference>
<sequence length="546" mass="62566">MIQFMWRYGGLYDESVLVFPCILIMAAMVGSKAVFIRLLVIISLSIGLNGWVNKEAWYSNSTPIISLDNAFIILLILYLTSYFIWILIYDFKRLVDKLHIENNNALESKQEVENLLHHDVLTGLPNRIMAKELFQKASSKANRTNQKIYLMFINLDNFKVINDALGHQAGDALLVELSQRMFQLVQTHDSVCRYTGDEFIVIMESIESEEYVASLAHHFIEQIQKPFYYLNNEFICGSSIGISTTSTDGNEFETLIKYSDAAMHYSKSQGGNSFHFYNKEMNIHGHDYLNVVSDLRKAIVEEQFVLMYQPKINIKQNRVTGAEALIRWEHPQKGLIFPDNFIPQAEKSGLIVEIGEWALEQACKQCKQWLNEGLGELTVAVNVSSKQLAKKDFYAKVKSTLSRHKLDGEYLELEMTESLLIDNSDELKLTLRNLHQLGVHFSIDDFGTGYSNLGYLKEFDIEYLKIDRSFISDLACNQKNKTLVKAIIQMAKGLELENVAEGVEDEQTVKILKDLNCEIGQGYYWSKPIKVDEFESFVTSFNAYTH</sequence>
<dbReference type="AlphaFoldDB" id="A0A2S7UXL6"/>
<evidence type="ECO:0000313" key="6">
    <source>
        <dbReference type="EMBL" id="PQJ54010.1"/>
    </source>
</evidence>
<accession>A0A2S7UXL6</accession>
<dbReference type="PROSITE" id="PS50887">
    <property type="entry name" value="GGDEF"/>
    <property type="match status" value="1"/>
</dbReference>
<evidence type="ECO:0000259" key="5">
    <source>
        <dbReference type="PROSITE" id="PS50887"/>
    </source>
</evidence>
<dbReference type="Proteomes" id="UP000239007">
    <property type="component" value="Unassembled WGS sequence"/>
</dbReference>
<keyword evidence="2" id="KW-0973">c-di-GMP</keyword>
<feature type="domain" description="GGDEF" evidence="5">
    <location>
        <begin position="146"/>
        <end position="279"/>
    </location>
</feature>
<keyword evidence="3" id="KW-1133">Transmembrane helix</keyword>
<keyword evidence="3" id="KW-0812">Transmembrane</keyword>
<dbReference type="InterPro" id="IPR001633">
    <property type="entry name" value="EAL_dom"/>
</dbReference>
<dbReference type="Pfam" id="PF00563">
    <property type="entry name" value="EAL"/>
    <property type="match status" value="1"/>
</dbReference>
<evidence type="ECO:0000256" key="2">
    <source>
        <dbReference type="ARBA" id="ARBA00022636"/>
    </source>
</evidence>
<dbReference type="CDD" id="cd01949">
    <property type="entry name" value="GGDEF"/>
    <property type="match status" value="1"/>
</dbReference>
<feature type="transmembrane region" description="Helical" evidence="3">
    <location>
        <begin position="64"/>
        <end position="88"/>
    </location>
</feature>
<evidence type="ECO:0000256" key="3">
    <source>
        <dbReference type="SAM" id="Phobius"/>
    </source>
</evidence>
<reference evidence="6 7" key="1">
    <citation type="submission" date="2016-12" db="EMBL/GenBank/DDBJ databases">
        <title>Diversity of luminous bacteria.</title>
        <authorList>
            <person name="Yoshizawa S."/>
            <person name="Kogure K."/>
        </authorList>
    </citation>
    <scope>NUCLEOTIDE SEQUENCE [LARGE SCALE GENOMIC DNA]</scope>
    <source>
        <strain evidence="6 7">SA4-48</strain>
    </source>
</reference>
<organism evidence="6 7">
    <name type="scientific">Psychrosphaera saromensis</name>
    <dbReference type="NCBI Taxonomy" id="716813"/>
    <lineage>
        <taxon>Bacteria</taxon>
        <taxon>Pseudomonadati</taxon>
        <taxon>Pseudomonadota</taxon>
        <taxon>Gammaproteobacteria</taxon>
        <taxon>Alteromonadales</taxon>
        <taxon>Pseudoalteromonadaceae</taxon>
        <taxon>Psychrosphaera</taxon>
    </lineage>
</organism>
<evidence type="ECO:0000313" key="7">
    <source>
        <dbReference type="Proteomes" id="UP000239007"/>
    </source>
</evidence>
<dbReference type="EC" id="3.1.4.52" evidence="1"/>
<feature type="transmembrane region" description="Helical" evidence="3">
    <location>
        <begin position="6"/>
        <end position="27"/>
    </location>
</feature>
<feature type="transmembrane region" description="Helical" evidence="3">
    <location>
        <begin position="34"/>
        <end position="52"/>
    </location>
</feature>
<dbReference type="Gene3D" id="3.20.20.450">
    <property type="entry name" value="EAL domain"/>
    <property type="match status" value="1"/>
</dbReference>
<name>A0A2S7UXL6_9GAMM</name>
<keyword evidence="3" id="KW-0472">Membrane</keyword>
<dbReference type="InterPro" id="IPR052155">
    <property type="entry name" value="Biofilm_reg_signaling"/>
</dbReference>
<dbReference type="RefSeq" id="WP_105052519.1">
    <property type="nucleotide sequence ID" value="NZ_MSCH01000003.1"/>
</dbReference>
<gene>
    <name evidence="6" type="ORF">BTO11_10355</name>
</gene>
<dbReference type="PANTHER" id="PTHR44757:SF2">
    <property type="entry name" value="BIOFILM ARCHITECTURE MAINTENANCE PROTEIN MBAA"/>
    <property type="match status" value="1"/>
</dbReference>
<comment type="caution">
    <text evidence="6">The sequence shown here is derived from an EMBL/GenBank/DDBJ whole genome shotgun (WGS) entry which is preliminary data.</text>
</comment>
<dbReference type="EMBL" id="MSCH01000003">
    <property type="protein sequence ID" value="PQJ54010.1"/>
    <property type="molecule type" value="Genomic_DNA"/>
</dbReference>
<keyword evidence="7" id="KW-1185">Reference proteome</keyword>
<dbReference type="SMART" id="SM00267">
    <property type="entry name" value="GGDEF"/>
    <property type="match status" value="1"/>
</dbReference>
<dbReference type="NCBIfam" id="TIGR00254">
    <property type="entry name" value="GGDEF"/>
    <property type="match status" value="1"/>
</dbReference>
<dbReference type="Gene3D" id="3.30.70.270">
    <property type="match status" value="1"/>
</dbReference>
<dbReference type="PROSITE" id="PS50883">
    <property type="entry name" value="EAL"/>
    <property type="match status" value="1"/>
</dbReference>
<dbReference type="InterPro" id="IPR000160">
    <property type="entry name" value="GGDEF_dom"/>
</dbReference>
<dbReference type="GO" id="GO:0071111">
    <property type="term" value="F:cyclic-guanylate-specific phosphodiesterase activity"/>
    <property type="evidence" value="ECO:0007669"/>
    <property type="project" value="UniProtKB-EC"/>
</dbReference>
<dbReference type="SUPFAM" id="SSF141868">
    <property type="entry name" value="EAL domain-like"/>
    <property type="match status" value="1"/>
</dbReference>
<evidence type="ECO:0000256" key="1">
    <source>
        <dbReference type="ARBA" id="ARBA00012282"/>
    </source>
</evidence>
<feature type="domain" description="EAL" evidence="4">
    <location>
        <begin position="288"/>
        <end position="542"/>
    </location>
</feature>
<dbReference type="SMART" id="SM00052">
    <property type="entry name" value="EAL"/>
    <property type="match status" value="1"/>
</dbReference>
<protein>
    <recommendedName>
        <fullName evidence="1">cyclic-guanylate-specific phosphodiesterase</fullName>
        <ecNumber evidence="1">3.1.4.52</ecNumber>
    </recommendedName>
</protein>
<dbReference type="InterPro" id="IPR035919">
    <property type="entry name" value="EAL_sf"/>
</dbReference>
<evidence type="ECO:0000259" key="4">
    <source>
        <dbReference type="PROSITE" id="PS50883"/>
    </source>
</evidence>